<keyword evidence="4" id="KW-1185">Reference proteome</keyword>
<dbReference type="OrthoDB" id="3788508at2759"/>
<feature type="compositionally biased region" description="Polar residues" evidence="1">
    <location>
        <begin position="328"/>
        <end position="354"/>
    </location>
</feature>
<protein>
    <submittedName>
        <fullName evidence="3">Uncharacterized protein</fullName>
    </submittedName>
</protein>
<gene>
    <name evidence="3" type="ORF">CC78DRAFT_621259</name>
</gene>
<proteinExistence type="predicted"/>
<reference evidence="4" key="1">
    <citation type="journal article" date="2020" name="Stud. Mycol.">
        <title>101 Dothideomycetes genomes: A test case for predicting lifestyles and emergence of pathogens.</title>
        <authorList>
            <person name="Haridas S."/>
            <person name="Albert R."/>
            <person name="Binder M."/>
            <person name="Bloem J."/>
            <person name="LaButti K."/>
            <person name="Salamov A."/>
            <person name="Andreopoulos B."/>
            <person name="Baker S."/>
            <person name="Barry K."/>
            <person name="Bills G."/>
            <person name="Bluhm B."/>
            <person name="Cannon C."/>
            <person name="Castanera R."/>
            <person name="Culley D."/>
            <person name="Daum C."/>
            <person name="Ezra D."/>
            <person name="Gonzalez J."/>
            <person name="Henrissat B."/>
            <person name="Kuo A."/>
            <person name="Liang C."/>
            <person name="Lipzen A."/>
            <person name="Lutzoni F."/>
            <person name="Magnuson J."/>
            <person name="Mondo S."/>
            <person name="Nolan M."/>
            <person name="Ohm R."/>
            <person name="Pangilinan J."/>
            <person name="Park H.-J."/>
            <person name="Ramirez L."/>
            <person name="Alfaro M."/>
            <person name="Sun H."/>
            <person name="Tritt A."/>
            <person name="Yoshinaga Y."/>
            <person name="Zwiers L.-H."/>
            <person name="Turgeon B."/>
            <person name="Goodwin S."/>
            <person name="Spatafora J."/>
            <person name="Crous P."/>
            <person name="Grigoriev I."/>
        </authorList>
    </citation>
    <scope>NUCLEOTIDE SEQUENCE [LARGE SCALE GENOMIC DNA]</scope>
    <source>
        <strain evidence="4">CBS 304.66</strain>
    </source>
</reference>
<feature type="compositionally biased region" description="Pro residues" evidence="1">
    <location>
        <begin position="370"/>
        <end position="379"/>
    </location>
</feature>
<dbReference type="Proteomes" id="UP000800093">
    <property type="component" value="Unassembled WGS sequence"/>
</dbReference>
<feature type="region of interest" description="Disordered" evidence="1">
    <location>
        <begin position="281"/>
        <end position="380"/>
    </location>
</feature>
<feature type="chain" id="PRO_5040295266" evidence="2">
    <location>
        <begin position="28"/>
        <end position="571"/>
    </location>
</feature>
<feature type="signal peptide" evidence="2">
    <location>
        <begin position="1"/>
        <end position="27"/>
    </location>
</feature>
<organism evidence="3 4">
    <name type="scientific">Lojkania enalia</name>
    <dbReference type="NCBI Taxonomy" id="147567"/>
    <lineage>
        <taxon>Eukaryota</taxon>
        <taxon>Fungi</taxon>
        <taxon>Dikarya</taxon>
        <taxon>Ascomycota</taxon>
        <taxon>Pezizomycotina</taxon>
        <taxon>Dothideomycetes</taxon>
        <taxon>Pleosporomycetidae</taxon>
        <taxon>Pleosporales</taxon>
        <taxon>Pleosporales incertae sedis</taxon>
        <taxon>Lojkania</taxon>
    </lineage>
</organism>
<name>A0A9P4MYF2_9PLEO</name>
<evidence type="ECO:0000313" key="3">
    <source>
        <dbReference type="EMBL" id="KAF2259182.1"/>
    </source>
</evidence>
<comment type="caution">
    <text evidence="3">The sequence shown here is derived from an EMBL/GenBank/DDBJ whole genome shotgun (WGS) entry which is preliminary data.</text>
</comment>
<keyword evidence="2" id="KW-0732">Signal</keyword>
<sequence>MGLSKARLGVLVGVYVIHALGASQVFSLPEPLPIPTFWNITSKHTQTPSSCAAECSVLYPRLSAISWVPMTEVLFTEKVPVATVYITVFIQGELLLDASSHTIYVPVPSQYDLYQLGRNLEGTAVLTLPPSTTSRWGTSVSQMTLTYPTPYVDYSTEYHWQGVLPTYDKGFNPVCATAIPDLANVPLYSHPRYPQLEGALEPDRKDPYGEQHVPIWVPLKEEPDSAFFKSAFSSESAFSYCSSSAWDILIPTQYEAASFITETTITWITVSVVPTAGIPHVESSATGFEPRSSDRILTPDRPHVESSVPGFETTESVDEVNGRPTPSGMASSTVQIKSTASGFTGNGAAQQSDPPDNHPAIPGDFLTPTYVPPSGPPLMPDDNFNAPTPTFTLIPLTINNQPTTIPAYIVPDTGSTATIGQTVTLNGIATILTAPAAFFTITLTTSNSITISTPIYIISGTSTASLGQTVTLSPSLITVLSPPAIYTSWLPTTINGAPTVVPVYIISGTSTGSPGQTVILDSSTTVLSTPGITESGRGAEVSLFPESGSRSWKPSFQLWIIGLSVIAIFWL</sequence>
<evidence type="ECO:0000256" key="1">
    <source>
        <dbReference type="SAM" id="MobiDB-lite"/>
    </source>
</evidence>
<evidence type="ECO:0000313" key="4">
    <source>
        <dbReference type="Proteomes" id="UP000800093"/>
    </source>
</evidence>
<dbReference type="AlphaFoldDB" id="A0A9P4MYF2"/>
<dbReference type="EMBL" id="ML986718">
    <property type="protein sequence ID" value="KAF2259182.1"/>
    <property type="molecule type" value="Genomic_DNA"/>
</dbReference>
<evidence type="ECO:0000256" key="2">
    <source>
        <dbReference type="SAM" id="SignalP"/>
    </source>
</evidence>
<accession>A0A9P4MYF2</accession>
<feature type="compositionally biased region" description="Basic and acidic residues" evidence="1">
    <location>
        <begin position="291"/>
        <end position="304"/>
    </location>
</feature>